<proteinExistence type="predicted"/>
<organism evidence="1 2">
    <name type="scientific">Rotaria magnacalcarata</name>
    <dbReference type="NCBI Taxonomy" id="392030"/>
    <lineage>
        <taxon>Eukaryota</taxon>
        <taxon>Metazoa</taxon>
        <taxon>Spiralia</taxon>
        <taxon>Gnathifera</taxon>
        <taxon>Rotifera</taxon>
        <taxon>Eurotatoria</taxon>
        <taxon>Bdelloidea</taxon>
        <taxon>Philodinida</taxon>
        <taxon>Philodinidae</taxon>
        <taxon>Rotaria</taxon>
    </lineage>
</organism>
<gene>
    <name evidence="1" type="ORF">BYL167_LOCUS10339</name>
</gene>
<name>A0A8S2M5L2_9BILA</name>
<evidence type="ECO:0000313" key="2">
    <source>
        <dbReference type="Proteomes" id="UP000681967"/>
    </source>
</evidence>
<dbReference type="AlphaFoldDB" id="A0A8S2M5L2"/>
<dbReference type="SUPFAM" id="SSF56399">
    <property type="entry name" value="ADP-ribosylation"/>
    <property type="match status" value="1"/>
</dbReference>
<sequence>MLIDPEDSSTPFACIRDASNFGEENEILFSMHSVFRIVEVQKLENKNPLYQVDLKLTSDSDEQLHHLTKRIREEVSGPTVWTR</sequence>
<dbReference type="Proteomes" id="UP000681967">
    <property type="component" value="Unassembled WGS sequence"/>
</dbReference>
<evidence type="ECO:0000313" key="1">
    <source>
        <dbReference type="EMBL" id="CAF3937644.1"/>
    </source>
</evidence>
<protein>
    <submittedName>
        <fullName evidence="1">Uncharacterized protein</fullName>
    </submittedName>
</protein>
<dbReference type="EMBL" id="CAJOBH010003099">
    <property type="protein sequence ID" value="CAF3937644.1"/>
    <property type="molecule type" value="Genomic_DNA"/>
</dbReference>
<dbReference type="Gene3D" id="3.90.176.10">
    <property type="entry name" value="Toxin ADP-ribosyltransferase, Chain A, domain 1"/>
    <property type="match status" value="1"/>
</dbReference>
<comment type="caution">
    <text evidence="1">The sequence shown here is derived from an EMBL/GenBank/DDBJ whole genome shotgun (WGS) entry which is preliminary data.</text>
</comment>
<accession>A0A8S2M5L2</accession>
<reference evidence="1" key="1">
    <citation type="submission" date="2021-02" db="EMBL/GenBank/DDBJ databases">
        <authorList>
            <person name="Nowell W R."/>
        </authorList>
    </citation>
    <scope>NUCLEOTIDE SEQUENCE</scope>
</reference>